<dbReference type="Proteomes" id="UP001355653">
    <property type="component" value="Unassembled WGS sequence"/>
</dbReference>
<protein>
    <recommendedName>
        <fullName evidence="3">SMI1/KNR4 family protein</fullName>
    </recommendedName>
</protein>
<accession>A0ABU6D5R6</accession>
<reference evidence="1 2" key="1">
    <citation type="submission" date="2023-03" db="EMBL/GenBank/DDBJ databases">
        <title>Bacillus Genome Sequencing.</title>
        <authorList>
            <person name="Dunlap C."/>
        </authorList>
    </citation>
    <scope>NUCLEOTIDE SEQUENCE [LARGE SCALE GENOMIC DNA]</scope>
    <source>
        <strain evidence="1 2">NRS-1351</strain>
    </source>
</reference>
<evidence type="ECO:0000313" key="2">
    <source>
        <dbReference type="Proteomes" id="UP001355653"/>
    </source>
</evidence>
<dbReference type="InterPro" id="IPR046687">
    <property type="entry name" value="DUF6557"/>
</dbReference>
<dbReference type="EMBL" id="JAROBY010000007">
    <property type="protein sequence ID" value="MEB4793063.1"/>
    <property type="molecule type" value="Genomic_DNA"/>
</dbReference>
<evidence type="ECO:0008006" key="3">
    <source>
        <dbReference type="Google" id="ProtNLM"/>
    </source>
</evidence>
<dbReference type="Pfam" id="PF20194">
    <property type="entry name" value="DUF6557"/>
    <property type="match status" value="1"/>
</dbReference>
<comment type="caution">
    <text evidence="1">The sequence shown here is derived from an EMBL/GenBank/DDBJ whole genome shotgun (WGS) entry which is preliminary data.</text>
</comment>
<dbReference type="RefSeq" id="WP_127454813.1">
    <property type="nucleotide sequence ID" value="NZ_JAROBY010000007.1"/>
</dbReference>
<organism evidence="1 2">
    <name type="scientific">Paenibacillus chondroitinus</name>
    <dbReference type="NCBI Taxonomy" id="59842"/>
    <lineage>
        <taxon>Bacteria</taxon>
        <taxon>Bacillati</taxon>
        <taxon>Bacillota</taxon>
        <taxon>Bacilli</taxon>
        <taxon>Bacillales</taxon>
        <taxon>Paenibacillaceae</taxon>
        <taxon>Paenibacillus</taxon>
    </lineage>
</organism>
<evidence type="ECO:0000313" key="1">
    <source>
        <dbReference type="EMBL" id="MEB4793063.1"/>
    </source>
</evidence>
<name>A0ABU6D5R6_9BACL</name>
<gene>
    <name evidence="1" type="ORF">P5G65_04090</name>
</gene>
<proteinExistence type="predicted"/>
<keyword evidence="2" id="KW-1185">Reference proteome</keyword>
<sequence length="142" mass="16736">MRTFKDLITSIDFSKVWEKFVIHYPDKVDRLEKFGSLYEKLSMTLPADNATCMYIYINVFQDDSNGESVRIEKYNEDDGLLLFDVCGKDDEWIGYSIAGSKFNQWLGYFIDENSLITMSKESFIAHCLWEMTFYYGYDDTHV</sequence>